<dbReference type="InterPro" id="IPR003660">
    <property type="entry name" value="HAMP_dom"/>
</dbReference>
<dbReference type="SMART" id="SM00283">
    <property type="entry name" value="MA"/>
    <property type="match status" value="1"/>
</dbReference>
<dbReference type="Gene3D" id="3.30.450.20">
    <property type="entry name" value="PAS domain"/>
    <property type="match status" value="2"/>
</dbReference>
<dbReference type="PROSITE" id="PS50111">
    <property type="entry name" value="CHEMOTAXIS_TRANSDUC_2"/>
    <property type="match status" value="1"/>
</dbReference>
<feature type="coiled-coil region" evidence="10">
    <location>
        <begin position="599"/>
        <end position="668"/>
    </location>
</feature>
<dbReference type="Pfam" id="PF02743">
    <property type="entry name" value="dCache_1"/>
    <property type="match status" value="1"/>
</dbReference>
<name>A0ABS7ALL6_9CLOT</name>
<accession>A0ABS7ALL6</accession>
<dbReference type="InterPro" id="IPR033479">
    <property type="entry name" value="dCache_1"/>
</dbReference>
<dbReference type="Gene3D" id="1.10.287.950">
    <property type="entry name" value="Methyl-accepting chemotaxis protein"/>
    <property type="match status" value="1"/>
</dbReference>
<dbReference type="SMART" id="SM00304">
    <property type="entry name" value="HAMP"/>
    <property type="match status" value="1"/>
</dbReference>
<keyword evidence="6 11" id="KW-0472">Membrane</keyword>
<proteinExistence type="inferred from homology"/>
<feature type="transmembrane region" description="Helical" evidence="11">
    <location>
        <begin position="12"/>
        <end position="33"/>
    </location>
</feature>
<evidence type="ECO:0000256" key="3">
    <source>
        <dbReference type="ARBA" id="ARBA00022500"/>
    </source>
</evidence>
<organism evidence="14 15">
    <name type="scientific">Clostridium weizhouense</name>
    <dbReference type="NCBI Taxonomy" id="2859781"/>
    <lineage>
        <taxon>Bacteria</taxon>
        <taxon>Bacillati</taxon>
        <taxon>Bacillota</taxon>
        <taxon>Clostridia</taxon>
        <taxon>Eubacteriales</taxon>
        <taxon>Clostridiaceae</taxon>
        <taxon>Clostridium</taxon>
    </lineage>
</organism>
<dbReference type="SUPFAM" id="SSF103190">
    <property type="entry name" value="Sensory domain-like"/>
    <property type="match status" value="1"/>
</dbReference>
<evidence type="ECO:0000259" key="13">
    <source>
        <dbReference type="PROSITE" id="PS50885"/>
    </source>
</evidence>
<dbReference type="CDD" id="cd11386">
    <property type="entry name" value="MCP_signal"/>
    <property type="match status" value="1"/>
</dbReference>
<dbReference type="CDD" id="cd06225">
    <property type="entry name" value="HAMP"/>
    <property type="match status" value="1"/>
</dbReference>
<keyword evidence="4 11" id="KW-0812">Transmembrane</keyword>
<evidence type="ECO:0000313" key="14">
    <source>
        <dbReference type="EMBL" id="MBW6409555.1"/>
    </source>
</evidence>
<evidence type="ECO:0000256" key="5">
    <source>
        <dbReference type="ARBA" id="ARBA00022989"/>
    </source>
</evidence>
<comment type="similarity">
    <text evidence="8">Belongs to the methyl-accepting chemotaxis (MCP) protein family.</text>
</comment>
<dbReference type="Proteomes" id="UP001519921">
    <property type="component" value="Unassembled WGS sequence"/>
</dbReference>
<evidence type="ECO:0000256" key="8">
    <source>
        <dbReference type="ARBA" id="ARBA00029447"/>
    </source>
</evidence>
<dbReference type="PANTHER" id="PTHR32089">
    <property type="entry name" value="METHYL-ACCEPTING CHEMOTAXIS PROTEIN MCPB"/>
    <property type="match status" value="1"/>
</dbReference>
<keyword evidence="3" id="KW-0145">Chemotaxis</keyword>
<dbReference type="RefSeq" id="WP_219778610.1">
    <property type="nucleotide sequence ID" value="NZ_JAHXPT010000003.1"/>
</dbReference>
<sequence length="675" mass="74425">MKNKKNSKLSRKLIPIIIIMITIPVCIVGIISIQKSQNILKQNLNITSSQTLNEVDKGFSKYMNVLTNQLIMVTYNDDIKDLSSLENAREGDTHEDIAEYVQALLNSVKTTSPEVLNAYFAGEYGELVSDGTVVDQNDLDYKSKEWYTKAKEADGKTVYIEPFKDSVTGKLVFTIAQAAKGYNGEFIGVVAFDISVDNLEEYVKDIGLLKTGYVILVDKNGNIIVNNDKNNIIKEKLSELTIWNSIYSEEKGNYEYKNGGKIVYITHQSNENTGWKLVGLIDNEEILQHTRIIKTTIFITVLLCIVLGSIASILLINILLNEIKKLNTSIGKVAKGDFTERINVTMNNELGELGDNFNFMLDTVCSLMKDVESTSSSLLSASSNIFNMSEETTSSVSEVSSAIEEVAAGATSQAQAAQTVSESVDKLDTRIEEVDSRTNTISNLSNKAENLSCEGLEILNELVNKSKKTTENSIKSTGIVNEVTESIENINYISNVIAGITEQTNLLALNASIEAARAGEAGKGFAVVAEEIRKLAEESKNSTDQIKSIINEINNKAVAASEAMIESTKMLKEQDKSVEETKQIFNNIVDSIINLTEGIKHIKNLNEEMKSDKEKVKDQVESISAVSQETASISEEVTASSEEVTKTMDELTQYANVLQDIANQLKDNIDKFTLI</sequence>
<dbReference type="CDD" id="cd12912">
    <property type="entry name" value="PDC2_MCP_like"/>
    <property type="match status" value="1"/>
</dbReference>
<gene>
    <name evidence="14" type="ORF">KYD98_05580</name>
</gene>
<dbReference type="Pfam" id="PF00015">
    <property type="entry name" value="MCPsignal"/>
    <property type="match status" value="1"/>
</dbReference>
<dbReference type="CDD" id="cd18773">
    <property type="entry name" value="PDC1_HK_sensor"/>
    <property type="match status" value="1"/>
</dbReference>
<feature type="transmembrane region" description="Helical" evidence="11">
    <location>
        <begin position="297"/>
        <end position="320"/>
    </location>
</feature>
<keyword evidence="15" id="KW-1185">Reference proteome</keyword>
<evidence type="ECO:0000256" key="1">
    <source>
        <dbReference type="ARBA" id="ARBA00004651"/>
    </source>
</evidence>
<dbReference type="Pfam" id="PF00672">
    <property type="entry name" value="HAMP"/>
    <property type="match status" value="1"/>
</dbReference>
<dbReference type="InterPro" id="IPR029151">
    <property type="entry name" value="Sensor-like_sf"/>
</dbReference>
<comment type="caution">
    <text evidence="14">The sequence shown here is derived from an EMBL/GenBank/DDBJ whole genome shotgun (WGS) entry which is preliminary data.</text>
</comment>
<keyword evidence="2" id="KW-1003">Cell membrane</keyword>
<dbReference type="EMBL" id="JAHXPT010000003">
    <property type="protein sequence ID" value="MBW6409555.1"/>
    <property type="molecule type" value="Genomic_DNA"/>
</dbReference>
<evidence type="ECO:0000256" key="6">
    <source>
        <dbReference type="ARBA" id="ARBA00023136"/>
    </source>
</evidence>
<keyword evidence="5 11" id="KW-1133">Transmembrane helix</keyword>
<dbReference type="InterPro" id="IPR004089">
    <property type="entry name" value="MCPsignal_dom"/>
</dbReference>
<keyword evidence="7 9" id="KW-0807">Transducer</keyword>
<protein>
    <submittedName>
        <fullName evidence="14">HAMP domain-containing protein</fullName>
    </submittedName>
</protein>
<keyword evidence="10" id="KW-0175">Coiled coil</keyword>
<evidence type="ECO:0000256" key="7">
    <source>
        <dbReference type="ARBA" id="ARBA00023224"/>
    </source>
</evidence>
<dbReference type="PROSITE" id="PS50885">
    <property type="entry name" value="HAMP"/>
    <property type="match status" value="1"/>
</dbReference>
<evidence type="ECO:0000256" key="11">
    <source>
        <dbReference type="SAM" id="Phobius"/>
    </source>
</evidence>
<evidence type="ECO:0000256" key="9">
    <source>
        <dbReference type="PROSITE-ProRule" id="PRU00284"/>
    </source>
</evidence>
<dbReference type="SUPFAM" id="SSF58104">
    <property type="entry name" value="Methyl-accepting chemotaxis protein (MCP) signaling domain"/>
    <property type="match status" value="1"/>
</dbReference>
<evidence type="ECO:0000313" key="15">
    <source>
        <dbReference type="Proteomes" id="UP001519921"/>
    </source>
</evidence>
<evidence type="ECO:0000256" key="4">
    <source>
        <dbReference type="ARBA" id="ARBA00022692"/>
    </source>
</evidence>
<feature type="domain" description="Methyl-accepting transducer" evidence="12">
    <location>
        <begin position="388"/>
        <end position="645"/>
    </location>
</feature>
<evidence type="ECO:0000256" key="10">
    <source>
        <dbReference type="SAM" id="Coils"/>
    </source>
</evidence>
<evidence type="ECO:0000259" key="12">
    <source>
        <dbReference type="PROSITE" id="PS50111"/>
    </source>
</evidence>
<dbReference type="Gene3D" id="1.10.8.500">
    <property type="entry name" value="HAMP domain in histidine kinase"/>
    <property type="match status" value="1"/>
</dbReference>
<evidence type="ECO:0000256" key="2">
    <source>
        <dbReference type="ARBA" id="ARBA00022475"/>
    </source>
</evidence>
<reference evidence="14 15" key="1">
    <citation type="submission" date="2021-07" db="EMBL/GenBank/DDBJ databases">
        <title>Clostridium weizhouense sp. nov., an anaerobic bacterium isolated from activated sludge of Petroleum wastewater.</title>
        <authorList>
            <person name="Li Q."/>
        </authorList>
    </citation>
    <scope>NUCLEOTIDE SEQUENCE [LARGE SCALE GENOMIC DNA]</scope>
    <source>
        <strain evidence="14 15">YB-6</strain>
    </source>
</reference>
<comment type="subcellular location">
    <subcellularLocation>
        <location evidence="1">Cell membrane</location>
        <topology evidence="1">Multi-pass membrane protein</topology>
    </subcellularLocation>
</comment>
<feature type="domain" description="HAMP" evidence="13">
    <location>
        <begin position="317"/>
        <end position="369"/>
    </location>
</feature>
<dbReference type="PANTHER" id="PTHR32089:SF114">
    <property type="entry name" value="METHYL-ACCEPTING CHEMOTAXIS PROTEIN MCPB"/>
    <property type="match status" value="1"/>
</dbReference>